<dbReference type="KEGG" id="mah:MEALZ_0321"/>
<dbReference type="PANTHER" id="PTHR34351:SF1">
    <property type="entry name" value="SLR1927 PROTEIN"/>
    <property type="match status" value="1"/>
</dbReference>
<feature type="compositionally biased region" description="Basic and acidic residues" evidence="1">
    <location>
        <begin position="203"/>
        <end position="212"/>
    </location>
</feature>
<organism evidence="3 4">
    <name type="scientific">Methylotuvimicrobium alcaliphilum (strain DSM 19304 / NCIMB 14124 / VKM B-2133 / 20Z)</name>
    <name type="common">Methylomicrobium alcaliphilum</name>
    <dbReference type="NCBI Taxonomy" id="1091494"/>
    <lineage>
        <taxon>Bacteria</taxon>
        <taxon>Pseudomonadati</taxon>
        <taxon>Pseudomonadota</taxon>
        <taxon>Gammaproteobacteria</taxon>
        <taxon>Methylococcales</taxon>
        <taxon>Methylococcaceae</taxon>
        <taxon>Methylotuvimicrobium</taxon>
    </lineage>
</organism>
<keyword evidence="4" id="KW-1185">Reference proteome</keyword>
<dbReference type="AlphaFoldDB" id="G4SWV5"/>
<evidence type="ECO:0000256" key="2">
    <source>
        <dbReference type="SAM" id="Phobius"/>
    </source>
</evidence>
<feature type="region of interest" description="Disordered" evidence="1">
    <location>
        <begin position="193"/>
        <end position="214"/>
    </location>
</feature>
<evidence type="ECO:0000313" key="3">
    <source>
        <dbReference type="EMBL" id="CCE22021.1"/>
    </source>
</evidence>
<proteinExistence type="predicted"/>
<feature type="transmembrane region" description="Helical" evidence="2">
    <location>
        <begin position="64"/>
        <end position="82"/>
    </location>
</feature>
<keyword evidence="2" id="KW-1133">Transmembrane helix</keyword>
<dbReference type="STRING" id="1091494.MEALZ_0321"/>
<sequence>MNTLSIKDRFRLSRFFAGEKPSDEAIRLNQRRIFILPSKRGLSFVVLILLLLLIAFVYNNNLAYFLTFLLASVFFIGILHSYKALAGLLIRKGQCKPVFAGERAVFEIHIDNPTPVPRPSLEIDLYDKTQTTLEPYEKKTARLYAPTEHRGHQTCGTITLSSGYPLGLFRAWSPLRFNLSVLVYPKPWPQEIPFPETGGDSSDQGKTEKGTDDFYGLQEYQRGDSIKRIHWKAYAKGQGLFSKQYSGEQGDELWLHYEASAGYGNEERLSRLCRWVLDAEKAGLRYGLKLPGQKIDIGIGPAHLTQCLEALALF</sequence>
<feature type="transmembrane region" description="Helical" evidence="2">
    <location>
        <begin position="41"/>
        <end position="58"/>
    </location>
</feature>
<gene>
    <name evidence="3" type="ordered locus">MEALZ_0321</name>
</gene>
<dbReference type="PANTHER" id="PTHR34351">
    <property type="entry name" value="SLR1927 PROTEIN-RELATED"/>
    <property type="match status" value="1"/>
</dbReference>
<dbReference type="PATRIC" id="fig|271065.3.peg.332"/>
<dbReference type="HOGENOM" id="CLU_054568_0_1_6"/>
<protein>
    <submittedName>
        <fullName evidence="3">Uncharacterized protein</fullName>
    </submittedName>
</protein>
<name>G4SWV5_META2</name>
<accession>G4SWV5</accession>
<dbReference type="EMBL" id="FO082060">
    <property type="protein sequence ID" value="CCE22021.1"/>
    <property type="molecule type" value="Genomic_DNA"/>
</dbReference>
<evidence type="ECO:0000256" key="1">
    <source>
        <dbReference type="SAM" id="MobiDB-lite"/>
    </source>
</evidence>
<dbReference type="RefSeq" id="WP_014146830.1">
    <property type="nucleotide sequence ID" value="NC_016112.1"/>
</dbReference>
<keyword evidence="2" id="KW-0812">Transmembrane</keyword>
<evidence type="ECO:0000313" key="4">
    <source>
        <dbReference type="Proteomes" id="UP000008315"/>
    </source>
</evidence>
<keyword evidence="2" id="KW-0472">Membrane</keyword>
<reference evidence="4" key="1">
    <citation type="journal article" date="2012" name="J. Bacteriol.">
        <title>Genome sequence of the haloalkaliphilic methanotrophic bacterium Methylomicrobium alcaliphilum 20Z.</title>
        <authorList>
            <person name="Vuilleumier S."/>
            <person name="Khmelenina V.N."/>
            <person name="Bringel F."/>
            <person name="Reshetnikov A.S."/>
            <person name="Lajus A."/>
            <person name="Mangenot S."/>
            <person name="Rouy Z."/>
            <person name="Op den Camp H.J."/>
            <person name="Jetten M.S."/>
            <person name="Dispirito A.A."/>
            <person name="Dunfield P."/>
            <person name="Klotz M.G."/>
            <person name="Semrau J.D."/>
            <person name="Stein L.Y."/>
            <person name="Barbe V."/>
            <person name="Medigue C."/>
            <person name="Trotsenko Y.A."/>
            <person name="Kalyuzhnaya M.G."/>
        </authorList>
    </citation>
    <scope>NUCLEOTIDE SEQUENCE [LARGE SCALE GENOMIC DNA]</scope>
    <source>
        <strain evidence="4">DSM 19304 / NCIMB 14124 / VKM B-2133 / 20Z</strain>
    </source>
</reference>
<dbReference type="Proteomes" id="UP000008315">
    <property type="component" value="Chromosome"/>
</dbReference>